<dbReference type="AlphaFoldDB" id="A0A5J4WMC9"/>
<name>A0A5J4WMC9_9EUKA</name>
<protein>
    <submittedName>
        <fullName evidence="1">Uncharacterized protein</fullName>
    </submittedName>
</protein>
<dbReference type="EMBL" id="SNRW01001609">
    <property type="protein sequence ID" value="KAA6395712.1"/>
    <property type="molecule type" value="Genomic_DNA"/>
</dbReference>
<gene>
    <name evidence="1" type="ORF">EZS28_008757</name>
</gene>
<comment type="caution">
    <text evidence="1">The sequence shown here is derived from an EMBL/GenBank/DDBJ whole genome shotgun (WGS) entry which is preliminary data.</text>
</comment>
<proteinExistence type="predicted"/>
<sequence length="111" mass="12516">MSSDYLDDMFLKTAGLSDFPEYFEYVKSKQFYQEVFPPAERKPIGEQSLQQQVKDNDALIISQPSDPSTATTKIDLSSQLERSNFLATSGFDPQLIVYGDRVTLTASFKTT</sequence>
<organism evidence="1 2">
    <name type="scientific">Streblomastix strix</name>
    <dbReference type="NCBI Taxonomy" id="222440"/>
    <lineage>
        <taxon>Eukaryota</taxon>
        <taxon>Metamonada</taxon>
        <taxon>Preaxostyla</taxon>
        <taxon>Oxymonadida</taxon>
        <taxon>Streblomastigidae</taxon>
        <taxon>Streblomastix</taxon>
    </lineage>
</organism>
<evidence type="ECO:0000313" key="2">
    <source>
        <dbReference type="Proteomes" id="UP000324800"/>
    </source>
</evidence>
<dbReference type="Proteomes" id="UP000324800">
    <property type="component" value="Unassembled WGS sequence"/>
</dbReference>
<evidence type="ECO:0000313" key="1">
    <source>
        <dbReference type="EMBL" id="KAA6395712.1"/>
    </source>
</evidence>
<reference evidence="1 2" key="1">
    <citation type="submission" date="2019-03" db="EMBL/GenBank/DDBJ databases">
        <title>Single cell metagenomics reveals metabolic interactions within the superorganism composed of flagellate Streblomastix strix and complex community of Bacteroidetes bacteria on its surface.</title>
        <authorList>
            <person name="Treitli S.C."/>
            <person name="Kolisko M."/>
            <person name="Husnik F."/>
            <person name="Keeling P."/>
            <person name="Hampl V."/>
        </authorList>
    </citation>
    <scope>NUCLEOTIDE SEQUENCE [LARGE SCALE GENOMIC DNA]</scope>
    <source>
        <strain evidence="1">ST1C</strain>
    </source>
</reference>
<accession>A0A5J4WMC9</accession>